<feature type="domain" description="Trimeric autotransporter adhesin YadA-like stalk" evidence="15">
    <location>
        <begin position="630"/>
        <end position="666"/>
    </location>
</feature>
<evidence type="ECO:0000313" key="16">
    <source>
        <dbReference type="EMBL" id="NNV23477.1"/>
    </source>
</evidence>
<keyword evidence="9 12" id="KW-0472">Membrane</keyword>
<comment type="subcellular location">
    <subcellularLocation>
        <location evidence="2">Cell outer membrane</location>
    </subcellularLocation>
    <subcellularLocation>
        <location evidence="1">Cell surface</location>
    </subcellularLocation>
</comment>
<feature type="compositionally biased region" description="Low complexity" evidence="11">
    <location>
        <begin position="1051"/>
        <end position="1064"/>
    </location>
</feature>
<feature type="region of interest" description="Disordered" evidence="11">
    <location>
        <begin position="1"/>
        <end position="21"/>
    </location>
</feature>
<evidence type="ECO:0000256" key="8">
    <source>
        <dbReference type="ARBA" id="ARBA00022927"/>
    </source>
</evidence>
<sequence length="1552" mass="158219">MRRGTMRKSTRNLPHARPDTANSFEGDWIRSPAIGRSSRRRLFAIWRMACRILGFKSPRGLGLLGVGAAIAIAATSPLLANGIYINANTDGRCVSINDPQDSFAVGSPSFTQDAAAYINLRNNAAECNSNNKSTQTNSVLFYRPAGVNGVGATSLSLGGEIYVNGLAMLNGYVHIPMATLQMGRDTGAGFKIGSTTTRTVHAGDIAIGGQASADGSVADGAAQGFAVAIGNNSEAIGTYALGVGTAAKARGQRSTALGPSTQAEGYSALAAGRFAQAYGPNTTAVGRNAVAGIANQLTVAEGAVAVGYGARARAENAIAVGRNALVEQNIRDAMALGFGATAENDFGVALGSNARTGNMVAYPTATLAGTVYNFAGGAPHAEFSVGSLAQQRQGTNFASGRISSDSTDAINGSQLFAAFSEIGKTHMRVEDLEARMEALPAPGTNAGQTGVAESVRAAIGDGAVINDAGALVMPEITLKSLGATVDGNGNTIPAEQPNTLLGAIAALDNEMVKNDRAIGAIIDSALLWHPEKNAFDAERIIPQLDGDGKQLLDSEGNPLSVRENGKITNLAPGAVTPQSSDAVTGGQLSDTNNRVSDLATKADRLGEDALLWNETAGAFDARHGTSQANRISNIADGVLPHDAVNLGQLQTVAAVASTAQSAADHARTAADHAQASADDAQTTANTAQDRADRALSAADRAGAQLAGMGADETVLGRIEDAGKATASALGGGATINTDGRITAPEYKVAAIDRDGRVAETPKSHSNVGAAVAALDTNIGTVNDRVSDLATRADRLGEDALLWNETAGAFDARHGTSQANRISNIADGVLPHDAVNLGQLQTVAAVASTAQSAADHARTAADHAQASADDAQTTANTAQDRADRALSAADRAGAQLAGMGADETVLGRIEDAGKATASALGGGATINTDGRITAPEYKVAAIDRDGRVAETPKSHSNVGAAVAALDTNIGTVNDRVSDLATRADRLGEDALLWNETAGAFDARHGTSQANRISNIADGVLPHDAVNLGQLQTVAAVASTAQSAADHARTAADHAQASADDAQTTANTAQDRADRALSAADRAGAQLAGMGADETVLGRIEDAGKATASALGGGATINTDGRITAPEYKVAAIDRDGRVAETPKSHSNVGAAVAALDTNIGTVNDRVSDLATKADRLGEDALLWNETAGAFDARHGTSQANRISNIADGVLTHDAVNFGQLQTVAAVASTAQSAANTAQDSADRARITADKAGAQLAGMGADETVLGRIEDAGKATASALGGGATVNTDGRITAPEYNIAAIDRDGRVAETPESHSNVGAAVAALDTNIGTVNDRVSDLASNQAKGISYDAAPDGGRANTVTLLGGDPSAPVLLKNVADGIDAQDSVNVRQLSQARQDIAAQTVEYSRQSRDYADQADMLILEQGRSYTDEIGAQALRSSKEYTDWRISHLSQDVGELTNKLDQGFGQLSSDIRDVRGEARRAAAIGLAAASLKFDDRPGKLSLAFGGGVWRGHGAAAFGLGYTNESSNLRANLTATSSGGHVGMGGGVSFTLN</sequence>
<evidence type="ECO:0000259" key="13">
    <source>
        <dbReference type="Pfam" id="PF03895"/>
    </source>
</evidence>
<gene>
    <name evidence="16" type="ORF">EHE22_24140</name>
</gene>
<dbReference type="GO" id="GO:0009986">
    <property type="term" value="C:cell surface"/>
    <property type="evidence" value="ECO:0007669"/>
    <property type="project" value="UniProtKB-SubCell"/>
</dbReference>
<dbReference type="Pfam" id="PF03895">
    <property type="entry name" value="YadA_anchor"/>
    <property type="match status" value="1"/>
</dbReference>
<dbReference type="Gene3D" id="1.20.5.170">
    <property type="match status" value="4"/>
</dbReference>
<feature type="domain" description="Trimeric autotransporter adhesin YadA-like head" evidence="14">
    <location>
        <begin position="332"/>
        <end position="354"/>
    </location>
</feature>
<feature type="region of interest" description="Disordered" evidence="11">
    <location>
        <begin position="570"/>
        <end position="592"/>
    </location>
</feature>
<evidence type="ECO:0000256" key="9">
    <source>
        <dbReference type="ARBA" id="ARBA00023136"/>
    </source>
</evidence>
<dbReference type="InterPro" id="IPR005594">
    <property type="entry name" value="YadA_C"/>
</dbReference>
<feature type="region of interest" description="Disordered" evidence="11">
    <location>
        <begin position="665"/>
        <end position="685"/>
    </location>
</feature>
<evidence type="ECO:0000256" key="1">
    <source>
        <dbReference type="ARBA" id="ARBA00004241"/>
    </source>
</evidence>
<feature type="domain" description="Trimeric autotransporter adhesin YadA-like stalk" evidence="15">
    <location>
        <begin position="1010"/>
        <end position="1046"/>
    </location>
</feature>
<feature type="domain" description="Trimeric autotransporter adhesin YadA-like stalk" evidence="15">
    <location>
        <begin position="566"/>
        <end position="604"/>
    </location>
</feature>
<dbReference type="SUPFAM" id="SSF54523">
    <property type="entry name" value="Pili subunits"/>
    <property type="match status" value="1"/>
</dbReference>
<name>A0A7Y3TD20_9HYPH</name>
<dbReference type="InterPro" id="IPR011049">
    <property type="entry name" value="Serralysin-like_metalloprot_C"/>
</dbReference>
<dbReference type="Gene3D" id="2.150.10.10">
    <property type="entry name" value="Serralysin-like metalloprotease, C-terminal"/>
    <property type="match status" value="3"/>
</dbReference>
<feature type="domain" description="Trimeric autotransporter adhesin YadA-like stalk" evidence="15">
    <location>
        <begin position="1374"/>
        <end position="1411"/>
    </location>
</feature>
<feature type="domain" description="Trimeric autotransporter adhesin YadA-like stalk" evidence="15">
    <location>
        <begin position="395"/>
        <end position="421"/>
    </location>
</feature>
<protein>
    <submittedName>
        <fullName evidence="16">Uncharacterized protein</fullName>
    </submittedName>
</protein>
<reference evidence="16 17" key="1">
    <citation type="submission" date="2018-11" db="EMBL/GenBank/DDBJ databases">
        <title>Genome sequencing and analysis.</title>
        <authorList>
            <person name="Huang Y.-T."/>
        </authorList>
    </citation>
    <scope>NUCLEOTIDE SEQUENCE [LARGE SCALE GENOMIC DNA]</scope>
    <source>
        <strain evidence="16 17">SHIN</strain>
    </source>
</reference>
<evidence type="ECO:0000256" key="2">
    <source>
        <dbReference type="ARBA" id="ARBA00004442"/>
    </source>
</evidence>
<dbReference type="InterPro" id="IPR008635">
    <property type="entry name" value="Coiled_stalk_dom"/>
</dbReference>
<dbReference type="InterPro" id="IPR008640">
    <property type="entry name" value="Adhesin_Head_dom"/>
</dbReference>
<keyword evidence="6 12" id="KW-0812">Transmembrane</keyword>
<feature type="domain" description="Trimeric autotransporter adhesin YadA-like head" evidence="14">
    <location>
        <begin position="301"/>
        <end position="324"/>
    </location>
</feature>
<evidence type="ECO:0000256" key="3">
    <source>
        <dbReference type="ARBA" id="ARBA00005848"/>
    </source>
</evidence>
<evidence type="ECO:0000256" key="4">
    <source>
        <dbReference type="ARBA" id="ARBA00022448"/>
    </source>
</evidence>
<keyword evidence="12" id="KW-1133">Transmembrane helix</keyword>
<dbReference type="GO" id="GO:0015031">
    <property type="term" value="P:protein transport"/>
    <property type="evidence" value="ECO:0007669"/>
    <property type="project" value="UniProtKB-KW"/>
</dbReference>
<evidence type="ECO:0000259" key="15">
    <source>
        <dbReference type="Pfam" id="PF05662"/>
    </source>
</evidence>
<keyword evidence="4" id="KW-0813">Transport</keyword>
<keyword evidence="7" id="KW-0732">Signal</keyword>
<feature type="transmembrane region" description="Helical" evidence="12">
    <location>
        <begin position="61"/>
        <end position="85"/>
    </location>
</feature>
<dbReference type="Gene3D" id="4.10.80.270">
    <property type="match status" value="4"/>
</dbReference>
<dbReference type="EMBL" id="PKQI01000004">
    <property type="protein sequence ID" value="NNV23477.1"/>
    <property type="molecule type" value="Genomic_DNA"/>
</dbReference>
<evidence type="ECO:0000313" key="17">
    <source>
        <dbReference type="Proteomes" id="UP000526233"/>
    </source>
</evidence>
<accession>A0A7Y3TD20</accession>
<proteinExistence type="inferred from homology"/>
<dbReference type="Pfam" id="PF05658">
    <property type="entry name" value="YadA_head"/>
    <property type="match status" value="4"/>
</dbReference>
<feature type="domain" description="Trimeric autotransporter adhesin YadA-like head" evidence="14">
    <location>
        <begin position="235"/>
        <end position="259"/>
    </location>
</feature>
<feature type="compositionally biased region" description="Low complexity" evidence="11">
    <location>
        <begin position="671"/>
        <end position="685"/>
    </location>
</feature>
<organism evidence="16 17">
    <name type="scientific">Brucella pseudogrignonensis</name>
    <dbReference type="NCBI Taxonomy" id="419475"/>
    <lineage>
        <taxon>Bacteria</taxon>
        <taxon>Pseudomonadati</taxon>
        <taxon>Pseudomonadota</taxon>
        <taxon>Alphaproteobacteria</taxon>
        <taxon>Hyphomicrobiales</taxon>
        <taxon>Brucellaceae</taxon>
        <taxon>Brucella/Ochrobactrum group</taxon>
        <taxon>Brucella</taxon>
    </lineage>
</organism>
<feature type="domain" description="Trimeric autotransporter adhesin YadA-like head" evidence="14">
    <location>
        <begin position="263"/>
        <end position="289"/>
    </location>
</feature>
<feature type="domain" description="Trimeric autotransporter adhesin YadA-like stalk" evidence="15">
    <location>
        <begin position="1200"/>
        <end position="1240"/>
    </location>
</feature>
<evidence type="ECO:0000256" key="12">
    <source>
        <dbReference type="SAM" id="Phobius"/>
    </source>
</evidence>
<keyword evidence="10" id="KW-0998">Cell outer membrane</keyword>
<feature type="domain" description="Trimeric autotransporter adhesin YadA-like stalk" evidence="15">
    <location>
        <begin position="820"/>
        <end position="856"/>
    </location>
</feature>
<feature type="compositionally biased region" description="Polar residues" evidence="11">
    <location>
        <begin position="576"/>
        <end position="592"/>
    </location>
</feature>
<dbReference type="CDD" id="cd12820">
    <property type="entry name" value="LbR_YadA-like"/>
    <property type="match status" value="1"/>
</dbReference>
<keyword evidence="8" id="KW-0653">Protein transport</keyword>
<evidence type="ECO:0000256" key="11">
    <source>
        <dbReference type="SAM" id="MobiDB-lite"/>
    </source>
</evidence>
<dbReference type="Gene3D" id="3.30.1300.30">
    <property type="entry name" value="GSPII I/J protein-like"/>
    <property type="match status" value="1"/>
</dbReference>
<comment type="similarity">
    <text evidence="3">Belongs to the autotransporter-2 (AT-2) (TC 1.B.40) family.</text>
</comment>
<dbReference type="Proteomes" id="UP000526233">
    <property type="component" value="Unassembled WGS sequence"/>
</dbReference>
<dbReference type="GO" id="GO:0009279">
    <property type="term" value="C:cell outer membrane"/>
    <property type="evidence" value="ECO:0007669"/>
    <property type="project" value="UniProtKB-SubCell"/>
</dbReference>
<comment type="caution">
    <text evidence="16">The sequence shown here is derived from an EMBL/GenBank/DDBJ whole genome shotgun (WGS) entry which is preliminary data.</text>
</comment>
<evidence type="ECO:0000256" key="5">
    <source>
        <dbReference type="ARBA" id="ARBA00022452"/>
    </source>
</evidence>
<dbReference type="InterPro" id="IPR045584">
    <property type="entry name" value="Pilin-like"/>
</dbReference>
<dbReference type="SUPFAM" id="SSF101967">
    <property type="entry name" value="Adhesin YadA, collagen-binding domain"/>
    <property type="match status" value="1"/>
</dbReference>
<evidence type="ECO:0000256" key="7">
    <source>
        <dbReference type="ARBA" id="ARBA00022729"/>
    </source>
</evidence>
<keyword evidence="5" id="KW-1134">Transmembrane beta strand</keyword>
<feature type="domain" description="Trimeric autotransporter adhesin YadA-like C-terminal membrane anchor" evidence="13">
    <location>
        <begin position="1494"/>
        <end position="1550"/>
    </location>
</feature>
<feature type="compositionally biased region" description="Basic residues" evidence="11">
    <location>
        <begin position="1"/>
        <end position="10"/>
    </location>
</feature>
<evidence type="ECO:0000256" key="10">
    <source>
        <dbReference type="ARBA" id="ARBA00023237"/>
    </source>
</evidence>
<feature type="region of interest" description="Disordered" evidence="11">
    <location>
        <begin position="1045"/>
        <end position="1064"/>
    </location>
</feature>
<dbReference type="Pfam" id="PF05662">
    <property type="entry name" value="YadA_stalk"/>
    <property type="match status" value="7"/>
</dbReference>
<evidence type="ECO:0000259" key="14">
    <source>
        <dbReference type="Pfam" id="PF05658"/>
    </source>
</evidence>
<evidence type="ECO:0000256" key="6">
    <source>
        <dbReference type="ARBA" id="ARBA00022692"/>
    </source>
</evidence>